<dbReference type="WBParaSite" id="HPBE_0000173301-mRNA-1">
    <property type="protein sequence ID" value="HPBE_0000173301-mRNA-1"/>
    <property type="gene ID" value="HPBE_0000173301"/>
</dbReference>
<evidence type="ECO:0000256" key="1">
    <source>
        <dbReference type="SAM" id="MobiDB-lite"/>
    </source>
</evidence>
<accession>A0A3P7UG89</accession>
<dbReference type="EMBL" id="UZAH01002114">
    <property type="protein sequence ID" value="VDO21017.1"/>
    <property type="molecule type" value="Genomic_DNA"/>
</dbReference>
<evidence type="ECO:0000313" key="2">
    <source>
        <dbReference type="EMBL" id="VDO21017.1"/>
    </source>
</evidence>
<evidence type="ECO:0000313" key="3">
    <source>
        <dbReference type="Proteomes" id="UP000050761"/>
    </source>
</evidence>
<protein>
    <submittedName>
        <fullName evidence="4">Secreted protein</fullName>
    </submittedName>
</protein>
<evidence type="ECO:0000313" key="4">
    <source>
        <dbReference type="WBParaSite" id="HPBE_0000173301-mRNA-1"/>
    </source>
</evidence>
<proteinExistence type="predicted"/>
<gene>
    <name evidence="2" type="ORF">HPBE_LOCUS1734</name>
</gene>
<organism evidence="3 4">
    <name type="scientific">Heligmosomoides polygyrus</name>
    <name type="common">Parasitic roundworm</name>
    <dbReference type="NCBI Taxonomy" id="6339"/>
    <lineage>
        <taxon>Eukaryota</taxon>
        <taxon>Metazoa</taxon>
        <taxon>Ecdysozoa</taxon>
        <taxon>Nematoda</taxon>
        <taxon>Chromadorea</taxon>
        <taxon>Rhabditida</taxon>
        <taxon>Rhabditina</taxon>
        <taxon>Rhabditomorpha</taxon>
        <taxon>Strongyloidea</taxon>
        <taxon>Heligmosomidae</taxon>
        <taxon>Heligmosomoides</taxon>
    </lineage>
</organism>
<dbReference type="AlphaFoldDB" id="A0A183F6E1"/>
<reference evidence="4" key="2">
    <citation type="submission" date="2019-09" db="UniProtKB">
        <authorList>
            <consortium name="WormBaseParasite"/>
        </authorList>
    </citation>
    <scope>IDENTIFICATION</scope>
</reference>
<feature type="compositionally biased region" description="Polar residues" evidence="1">
    <location>
        <begin position="39"/>
        <end position="51"/>
    </location>
</feature>
<dbReference type="Proteomes" id="UP000050761">
    <property type="component" value="Unassembled WGS sequence"/>
</dbReference>
<reference evidence="2 3" key="1">
    <citation type="submission" date="2018-11" db="EMBL/GenBank/DDBJ databases">
        <authorList>
            <consortium name="Pathogen Informatics"/>
        </authorList>
    </citation>
    <scope>NUCLEOTIDE SEQUENCE [LARGE SCALE GENOMIC DNA]</scope>
</reference>
<feature type="region of interest" description="Disordered" evidence="1">
    <location>
        <begin position="1"/>
        <end position="53"/>
    </location>
</feature>
<sequence>MWSVVAASSARVCQRDHGRSSSATTPPPARDGRGMSIAAPSSQRLTSGTTHFSEDDLTTRLGSADNPCRKLPGKAALLKGALCGSRTVKYYSCHLSLKTEEDWKQDFFRNLLLGYETF</sequence>
<accession>A0A183F6E1</accession>
<name>A0A183F6E1_HELPZ</name>
<keyword evidence="3" id="KW-1185">Reference proteome</keyword>